<dbReference type="EMBL" id="FNJU01000018">
    <property type="protein sequence ID" value="SDP95394.1"/>
    <property type="molecule type" value="Genomic_DNA"/>
</dbReference>
<organism evidence="5 6">
    <name type="scientific">Litchfieldia salsa</name>
    <dbReference type="NCBI Taxonomy" id="930152"/>
    <lineage>
        <taxon>Bacteria</taxon>
        <taxon>Bacillati</taxon>
        <taxon>Bacillota</taxon>
        <taxon>Bacilli</taxon>
        <taxon>Bacillales</taxon>
        <taxon>Bacillaceae</taxon>
        <taxon>Litchfieldia</taxon>
    </lineage>
</organism>
<evidence type="ECO:0000313" key="6">
    <source>
        <dbReference type="Proteomes" id="UP000199159"/>
    </source>
</evidence>
<feature type="binding site" evidence="3">
    <location>
        <position position="10"/>
    </location>
    <ligand>
        <name>substrate</name>
    </ligand>
</feature>
<evidence type="ECO:0000259" key="4">
    <source>
        <dbReference type="Pfam" id="PF12146"/>
    </source>
</evidence>
<dbReference type="PIRSF" id="PIRSF017388">
    <property type="entry name" value="Esterase_lipase"/>
    <property type="match status" value="1"/>
</dbReference>
<dbReference type="PANTHER" id="PTHR43798">
    <property type="entry name" value="MONOACYLGLYCEROL LIPASE"/>
    <property type="match status" value="1"/>
</dbReference>
<evidence type="ECO:0000256" key="3">
    <source>
        <dbReference type="PIRSR" id="PIRSR017388-2"/>
    </source>
</evidence>
<sequence length="228" mass="26113">MIGCLCIHGFTGSPYEVEPLTEYLRKKTDWMIVSPTLPGHGETLSLKGLTYNDWVESAEEELKKLFERCDEVYVIGFSMGGIIAGHLASIYPIKKLILLSAAVYYVNPKQLLVDVRSMLVDAVKGSIQENELYQRYKKKIEQTPITATMEFRRLVRQVRPKIKEIQIPTLIVQGECDGIVPIKSAYYLYQKIASDEKRLCLLPHSKHHVCHGEDQEKLFSEVEIFLHN</sequence>
<dbReference type="InterPro" id="IPR012354">
    <property type="entry name" value="Esterase_lipase"/>
</dbReference>
<evidence type="ECO:0000256" key="1">
    <source>
        <dbReference type="ARBA" id="ARBA00022801"/>
    </source>
</evidence>
<feature type="domain" description="Serine aminopeptidase S33" evidence="4">
    <location>
        <begin position="5"/>
        <end position="211"/>
    </location>
</feature>
<dbReference type="Gene3D" id="3.40.50.1820">
    <property type="entry name" value="alpha/beta hydrolase"/>
    <property type="match status" value="1"/>
</dbReference>
<dbReference type="AlphaFoldDB" id="A0A1H0WX99"/>
<accession>A0A1H0WX99</accession>
<proteinExistence type="predicted"/>
<feature type="active site" description="Charge relay system" evidence="2">
    <location>
        <position position="207"/>
    </location>
</feature>
<dbReference type="Proteomes" id="UP000199159">
    <property type="component" value="Unassembled WGS sequence"/>
</dbReference>
<gene>
    <name evidence="5" type="ORF">SAMN05216565_11849</name>
</gene>
<dbReference type="Pfam" id="PF12146">
    <property type="entry name" value="Hydrolase_4"/>
    <property type="match status" value="1"/>
</dbReference>
<dbReference type="RefSeq" id="WP_090859333.1">
    <property type="nucleotide sequence ID" value="NZ_FNJU01000018.1"/>
</dbReference>
<evidence type="ECO:0000313" key="5">
    <source>
        <dbReference type="EMBL" id="SDP95394.1"/>
    </source>
</evidence>
<dbReference type="STRING" id="930152.SAMN05216565_11849"/>
<name>A0A1H0WX99_9BACI</name>
<dbReference type="OrthoDB" id="9786110at2"/>
<keyword evidence="1" id="KW-0378">Hydrolase</keyword>
<dbReference type="InterPro" id="IPR029058">
    <property type="entry name" value="AB_hydrolase_fold"/>
</dbReference>
<dbReference type="GO" id="GO:0052689">
    <property type="term" value="F:carboxylic ester hydrolase activity"/>
    <property type="evidence" value="ECO:0007669"/>
    <property type="project" value="InterPro"/>
</dbReference>
<dbReference type="InterPro" id="IPR022742">
    <property type="entry name" value="Hydrolase_4"/>
</dbReference>
<protein>
    <submittedName>
        <fullName evidence="5">Esterase/lipase</fullName>
    </submittedName>
</protein>
<dbReference type="PANTHER" id="PTHR43798:SF31">
    <property type="entry name" value="AB HYDROLASE SUPERFAMILY PROTEIN YCLE"/>
    <property type="match status" value="1"/>
</dbReference>
<keyword evidence="6" id="KW-1185">Reference proteome</keyword>
<dbReference type="InterPro" id="IPR050266">
    <property type="entry name" value="AB_hydrolase_sf"/>
</dbReference>
<dbReference type="SUPFAM" id="SSF53474">
    <property type="entry name" value="alpha/beta-Hydrolases"/>
    <property type="match status" value="1"/>
</dbReference>
<evidence type="ECO:0000256" key="2">
    <source>
        <dbReference type="PIRSR" id="PIRSR017388-1"/>
    </source>
</evidence>
<feature type="binding site" evidence="3">
    <location>
        <position position="79"/>
    </location>
    <ligand>
        <name>substrate</name>
    </ligand>
</feature>
<dbReference type="GO" id="GO:0016020">
    <property type="term" value="C:membrane"/>
    <property type="evidence" value="ECO:0007669"/>
    <property type="project" value="TreeGrafter"/>
</dbReference>
<reference evidence="6" key="1">
    <citation type="submission" date="2016-10" db="EMBL/GenBank/DDBJ databases">
        <authorList>
            <person name="Varghese N."/>
            <person name="Submissions S."/>
        </authorList>
    </citation>
    <scope>NUCLEOTIDE SEQUENCE [LARGE SCALE GENOMIC DNA]</scope>
    <source>
        <strain evidence="6">IBRC-M10078</strain>
    </source>
</reference>
<feature type="active site" description="Nucleophile" evidence="2">
    <location>
        <position position="78"/>
    </location>
</feature>
<feature type="active site" description="Charge relay system" evidence="2">
    <location>
        <position position="177"/>
    </location>
</feature>